<proteinExistence type="predicted"/>
<sequence>MINNPAQVGLAEVQQIKVARTPTVLRPTHSGKGPISLKDESNRGRVALPFKMASSSQAKQGGIILRLTRSPLDFCVFASG</sequence>
<reference evidence="3" key="4">
    <citation type="journal article" date="2008" name="Nucleic Acids Res.">
        <title>The rice annotation project database (RAP-DB): 2008 update.</title>
        <authorList>
            <consortium name="The rice annotation project (RAP)"/>
        </authorList>
    </citation>
    <scope>GENOME REANNOTATION</scope>
    <source>
        <strain evidence="3">cv. Nipponbare</strain>
    </source>
</reference>
<dbReference type="Proteomes" id="UP000000763">
    <property type="component" value="Chromosome 2"/>
</dbReference>
<evidence type="ECO:0000313" key="1">
    <source>
        <dbReference type="EMBL" id="BAD27843.1"/>
    </source>
</evidence>
<reference evidence="2" key="2">
    <citation type="submission" date="2001-10" db="EMBL/GenBank/DDBJ databases">
        <title>Oryza sativa nipponbare(GA3) genomic DNA, chromosome 2, BAC clone:OJ1212_A08.</title>
        <authorList>
            <person name="Sasaki T."/>
            <person name="Matsumoto T."/>
            <person name="Yamamoto K."/>
        </authorList>
    </citation>
    <scope>NUCLEOTIDE SEQUENCE</scope>
</reference>
<evidence type="ECO:0000313" key="3">
    <source>
        <dbReference type="Proteomes" id="UP000000763"/>
    </source>
</evidence>
<reference evidence="1" key="1">
    <citation type="submission" date="2001-09" db="EMBL/GenBank/DDBJ databases">
        <title>Oryza sativa nipponbare(GA3) genomic DNA, chromosome 2, BAC clone:OJ1123_G04.</title>
        <authorList>
            <person name="Sasaki T."/>
            <person name="Matsumoto T."/>
            <person name="Yamamoto K."/>
        </authorList>
    </citation>
    <scope>NUCLEOTIDE SEQUENCE</scope>
</reference>
<protein>
    <submittedName>
        <fullName evidence="2">Uncharacterized protein</fullName>
    </submittedName>
</protein>
<dbReference type="EMBL" id="AP004178">
    <property type="protein sequence ID" value="BAD27843.1"/>
    <property type="molecule type" value="Genomic_DNA"/>
</dbReference>
<gene>
    <name evidence="1" type="ORF">OJ1123_G04.27</name>
    <name evidence="2" type="ORF">OJ1212_A08.4</name>
</gene>
<dbReference type="EMBL" id="AP004255">
    <property type="protein sequence ID" value="BAD27864.1"/>
    <property type="molecule type" value="Genomic_DNA"/>
</dbReference>
<reference evidence="3" key="3">
    <citation type="journal article" date="2005" name="Nature">
        <title>The map-based sequence of the rice genome.</title>
        <authorList>
            <consortium name="International rice genome sequencing project (IRGSP)"/>
            <person name="Matsumoto T."/>
            <person name="Wu J."/>
            <person name="Kanamori H."/>
            <person name="Katayose Y."/>
            <person name="Fujisawa M."/>
            <person name="Namiki N."/>
            <person name="Mizuno H."/>
            <person name="Yamamoto K."/>
            <person name="Antonio B.A."/>
            <person name="Baba T."/>
            <person name="Sakata K."/>
            <person name="Nagamura Y."/>
            <person name="Aoki H."/>
            <person name="Arikawa K."/>
            <person name="Arita K."/>
            <person name="Bito T."/>
            <person name="Chiden Y."/>
            <person name="Fujitsuka N."/>
            <person name="Fukunaka R."/>
            <person name="Hamada M."/>
            <person name="Harada C."/>
            <person name="Hayashi A."/>
            <person name="Hijishita S."/>
            <person name="Honda M."/>
            <person name="Hosokawa S."/>
            <person name="Ichikawa Y."/>
            <person name="Idonuma A."/>
            <person name="Iijima M."/>
            <person name="Ikeda M."/>
            <person name="Ikeno M."/>
            <person name="Ito K."/>
            <person name="Ito S."/>
            <person name="Ito T."/>
            <person name="Ito Y."/>
            <person name="Ito Y."/>
            <person name="Iwabuchi A."/>
            <person name="Kamiya K."/>
            <person name="Karasawa W."/>
            <person name="Kurita K."/>
            <person name="Katagiri S."/>
            <person name="Kikuta A."/>
            <person name="Kobayashi H."/>
            <person name="Kobayashi N."/>
            <person name="Machita K."/>
            <person name="Maehara T."/>
            <person name="Masukawa M."/>
            <person name="Mizubayashi T."/>
            <person name="Mukai Y."/>
            <person name="Nagasaki H."/>
            <person name="Nagata Y."/>
            <person name="Naito S."/>
            <person name="Nakashima M."/>
            <person name="Nakama Y."/>
            <person name="Nakamichi Y."/>
            <person name="Nakamura M."/>
            <person name="Meguro A."/>
            <person name="Negishi M."/>
            <person name="Ohta I."/>
            <person name="Ohta T."/>
            <person name="Okamoto M."/>
            <person name="Ono N."/>
            <person name="Saji S."/>
            <person name="Sakaguchi M."/>
            <person name="Sakai K."/>
            <person name="Shibata M."/>
            <person name="Shimokawa T."/>
            <person name="Song J."/>
            <person name="Takazaki Y."/>
            <person name="Terasawa K."/>
            <person name="Tsugane M."/>
            <person name="Tsuji K."/>
            <person name="Ueda S."/>
            <person name="Waki K."/>
            <person name="Yamagata H."/>
            <person name="Yamamoto M."/>
            <person name="Yamamoto S."/>
            <person name="Yamane H."/>
            <person name="Yoshiki S."/>
            <person name="Yoshihara R."/>
            <person name="Yukawa K."/>
            <person name="Zhong H."/>
            <person name="Yano M."/>
            <person name="Yuan Q."/>
            <person name="Ouyang S."/>
            <person name="Liu J."/>
            <person name="Jones K.M."/>
            <person name="Gansberger K."/>
            <person name="Moffat K."/>
            <person name="Hill J."/>
            <person name="Bera J."/>
            <person name="Fadrosh D."/>
            <person name="Jin S."/>
            <person name="Johri S."/>
            <person name="Kim M."/>
            <person name="Overton L."/>
            <person name="Reardon M."/>
            <person name="Tsitrin T."/>
            <person name="Vuong H."/>
            <person name="Weaver B."/>
            <person name="Ciecko A."/>
            <person name="Tallon L."/>
            <person name="Jackson J."/>
            <person name="Pai G."/>
            <person name="Aken S.V."/>
            <person name="Utterback T."/>
            <person name="Reidmuller S."/>
            <person name="Feldblyum T."/>
            <person name="Hsiao J."/>
            <person name="Zismann V."/>
            <person name="Iobst S."/>
            <person name="de Vazeille A.R."/>
            <person name="Buell C.R."/>
            <person name="Ying K."/>
            <person name="Li Y."/>
            <person name="Lu T."/>
            <person name="Huang Y."/>
            <person name="Zhao Q."/>
            <person name="Feng Q."/>
            <person name="Zhang L."/>
            <person name="Zhu J."/>
            <person name="Weng Q."/>
            <person name="Mu J."/>
            <person name="Lu Y."/>
            <person name="Fan D."/>
            <person name="Liu Y."/>
            <person name="Guan J."/>
            <person name="Zhang Y."/>
            <person name="Yu S."/>
            <person name="Liu X."/>
            <person name="Zhang Y."/>
            <person name="Hong G."/>
            <person name="Han B."/>
            <person name="Choisne N."/>
            <person name="Demange N."/>
            <person name="Orjeda G."/>
            <person name="Samain S."/>
            <person name="Cattolico L."/>
            <person name="Pelletier E."/>
            <person name="Couloux A."/>
            <person name="Segurens B."/>
            <person name="Wincker P."/>
            <person name="D'Hont A."/>
            <person name="Scarpelli C."/>
            <person name="Weissenbach J."/>
            <person name="Salanoubat M."/>
            <person name="Quetier F."/>
            <person name="Yu Y."/>
            <person name="Kim H.R."/>
            <person name="Rambo T."/>
            <person name="Currie J."/>
            <person name="Collura K."/>
            <person name="Luo M."/>
            <person name="Yang T."/>
            <person name="Ammiraju J.S.S."/>
            <person name="Engler F."/>
            <person name="Soderlund C."/>
            <person name="Wing R.A."/>
            <person name="Palmer L.E."/>
            <person name="de la Bastide M."/>
            <person name="Spiegel L."/>
            <person name="Nascimento L."/>
            <person name="Zutavern T."/>
            <person name="O'Shaughnessy A."/>
            <person name="Dike S."/>
            <person name="Dedhia N."/>
            <person name="Preston R."/>
            <person name="Balija V."/>
            <person name="McCombie W.R."/>
            <person name="Chow T."/>
            <person name="Chen H."/>
            <person name="Chung M."/>
            <person name="Chen C."/>
            <person name="Shaw J."/>
            <person name="Wu H."/>
            <person name="Hsiao K."/>
            <person name="Chao Y."/>
            <person name="Chu M."/>
            <person name="Cheng C."/>
            <person name="Hour A."/>
            <person name="Lee P."/>
            <person name="Lin S."/>
            <person name="Lin Y."/>
            <person name="Liou J."/>
            <person name="Liu S."/>
            <person name="Hsing Y."/>
            <person name="Raghuvanshi S."/>
            <person name="Mohanty A."/>
            <person name="Bharti A.K."/>
            <person name="Gaur A."/>
            <person name="Gupta V."/>
            <person name="Kumar D."/>
            <person name="Ravi V."/>
            <person name="Vij S."/>
            <person name="Kapur A."/>
            <person name="Khurana P."/>
            <person name="Khurana P."/>
            <person name="Khurana J.P."/>
            <person name="Tyagi A.K."/>
            <person name="Gaikwad K."/>
            <person name="Singh A."/>
            <person name="Dalal V."/>
            <person name="Srivastava S."/>
            <person name="Dixit A."/>
            <person name="Pal A.K."/>
            <person name="Ghazi I.A."/>
            <person name="Yadav M."/>
            <person name="Pandit A."/>
            <person name="Bhargava A."/>
            <person name="Sureshbabu K."/>
            <person name="Batra K."/>
            <person name="Sharma T.R."/>
            <person name="Mohapatra T."/>
            <person name="Singh N.K."/>
            <person name="Messing J."/>
            <person name="Nelson A.B."/>
            <person name="Fuks G."/>
            <person name="Kavchok S."/>
            <person name="Keizer G."/>
            <person name="Linton E."/>
            <person name="Llaca V."/>
            <person name="Song R."/>
            <person name="Tanyolac B."/>
            <person name="Young S."/>
            <person name="Ho-Il K."/>
            <person name="Hahn J.H."/>
            <person name="Sangsakoo G."/>
            <person name="Vanavichit A."/>
            <person name="de Mattos Luiz.A.T."/>
            <person name="Zimmer P.D."/>
            <person name="Malone G."/>
            <person name="Dellagostin O."/>
            <person name="de Oliveira A.C."/>
            <person name="Bevan M."/>
            <person name="Bancroft I."/>
            <person name="Minx P."/>
            <person name="Cordum H."/>
            <person name="Wilson R."/>
            <person name="Cheng Z."/>
            <person name="Jin W."/>
            <person name="Jiang J."/>
            <person name="Leong S.A."/>
            <person name="Iwama H."/>
            <person name="Gojobori T."/>
            <person name="Itoh T."/>
            <person name="Niimura Y."/>
            <person name="Fujii Y."/>
            <person name="Habara T."/>
            <person name="Sakai H."/>
            <person name="Sato Y."/>
            <person name="Wilson G."/>
            <person name="Kumar K."/>
            <person name="McCouch S."/>
            <person name="Juretic N."/>
            <person name="Hoen D."/>
            <person name="Wright S."/>
            <person name="Bruskiewich R."/>
            <person name="Bureau T."/>
            <person name="Miyao A."/>
            <person name="Hirochika H."/>
            <person name="Nishikawa T."/>
            <person name="Kadowaki K."/>
            <person name="Sugiura M."/>
            <person name="Burr B."/>
            <person name="Sasaki T."/>
        </authorList>
    </citation>
    <scope>NUCLEOTIDE SEQUENCE [LARGE SCALE GENOMIC DNA]</scope>
    <source>
        <strain evidence="3">cv. Nipponbare</strain>
    </source>
</reference>
<dbReference type="AlphaFoldDB" id="Q6EU06"/>
<accession>Q6EU06</accession>
<evidence type="ECO:0000313" key="2">
    <source>
        <dbReference type="EMBL" id="BAD27864.1"/>
    </source>
</evidence>
<name>Q6EU06_ORYSJ</name>
<organism evidence="2 3">
    <name type="scientific">Oryza sativa subsp. japonica</name>
    <name type="common">Rice</name>
    <dbReference type="NCBI Taxonomy" id="39947"/>
    <lineage>
        <taxon>Eukaryota</taxon>
        <taxon>Viridiplantae</taxon>
        <taxon>Streptophyta</taxon>
        <taxon>Embryophyta</taxon>
        <taxon>Tracheophyta</taxon>
        <taxon>Spermatophyta</taxon>
        <taxon>Magnoliopsida</taxon>
        <taxon>Liliopsida</taxon>
        <taxon>Poales</taxon>
        <taxon>Poaceae</taxon>
        <taxon>BOP clade</taxon>
        <taxon>Oryzoideae</taxon>
        <taxon>Oryzeae</taxon>
        <taxon>Oryzinae</taxon>
        <taxon>Oryza</taxon>
        <taxon>Oryza sativa</taxon>
    </lineage>
</organism>